<keyword evidence="1" id="KW-0472">Membrane</keyword>
<dbReference type="Proteomes" id="UP000552700">
    <property type="component" value="Unassembled WGS sequence"/>
</dbReference>
<reference evidence="2 3" key="1">
    <citation type="submission" date="2020-08" db="EMBL/GenBank/DDBJ databases">
        <title>Genomic Encyclopedia of Type Strains, Phase IV (KMG-IV): sequencing the most valuable type-strain genomes for metagenomic binning, comparative biology and taxonomic classification.</title>
        <authorList>
            <person name="Goeker M."/>
        </authorList>
    </citation>
    <scope>NUCLEOTIDE SEQUENCE [LARGE SCALE GENOMIC DNA]</scope>
    <source>
        <strain evidence="2 3">DSM 102255</strain>
    </source>
</reference>
<sequence>MELDELRRRLKIILAAEERELPDWSEVERLIRELQPQLHIDATPEIVYHYLDDADIRVRDYAYALRQRRKVRRFVDHGDYDVGTPIPRWGCALAILLAVGFIVWLTI</sequence>
<name>A0A841IZT2_9SPHN</name>
<proteinExistence type="predicted"/>
<evidence type="ECO:0000313" key="2">
    <source>
        <dbReference type="EMBL" id="MBB6123924.1"/>
    </source>
</evidence>
<keyword evidence="1" id="KW-0812">Transmembrane</keyword>
<accession>A0A841IZT2</accession>
<protein>
    <submittedName>
        <fullName evidence="2">Uncharacterized protein</fullName>
    </submittedName>
</protein>
<dbReference type="RefSeq" id="WP_184079452.1">
    <property type="nucleotide sequence ID" value="NZ_JACIJP010000002.1"/>
</dbReference>
<organism evidence="2 3">
    <name type="scientific">Sphingobium subterraneum</name>
    <dbReference type="NCBI Taxonomy" id="627688"/>
    <lineage>
        <taxon>Bacteria</taxon>
        <taxon>Pseudomonadati</taxon>
        <taxon>Pseudomonadota</taxon>
        <taxon>Alphaproteobacteria</taxon>
        <taxon>Sphingomonadales</taxon>
        <taxon>Sphingomonadaceae</taxon>
        <taxon>Sphingobium</taxon>
    </lineage>
</organism>
<feature type="transmembrane region" description="Helical" evidence="1">
    <location>
        <begin position="86"/>
        <end position="105"/>
    </location>
</feature>
<dbReference type="EMBL" id="JACIJP010000002">
    <property type="protein sequence ID" value="MBB6123924.1"/>
    <property type="molecule type" value="Genomic_DNA"/>
</dbReference>
<keyword evidence="3" id="KW-1185">Reference proteome</keyword>
<keyword evidence="1" id="KW-1133">Transmembrane helix</keyword>
<comment type="caution">
    <text evidence="2">The sequence shown here is derived from an EMBL/GenBank/DDBJ whole genome shotgun (WGS) entry which is preliminary data.</text>
</comment>
<dbReference type="AlphaFoldDB" id="A0A841IZT2"/>
<evidence type="ECO:0000256" key="1">
    <source>
        <dbReference type="SAM" id="Phobius"/>
    </source>
</evidence>
<gene>
    <name evidence="2" type="ORF">FHS92_001653</name>
</gene>
<evidence type="ECO:0000313" key="3">
    <source>
        <dbReference type="Proteomes" id="UP000552700"/>
    </source>
</evidence>